<accession>A0A9Q8LIX1</accession>
<organism evidence="1 2">
    <name type="scientific">Passalora fulva</name>
    <name type="common">Tomato leaf mold</name>
    <name type="synonym">Cladosporium fulvum</name>
    <dbReference type="NCBI Taxonomy" id="5499"/>
    <lineage>
        <taxon>Eukaryota</taxon>
        <taxon>Fungi</taxon>
        <taxon>Dikarya</taxon>
        <taxon>Ascomycota</taxon>
        <taxon>Pezizomycotina</taxon>
        <taxon>Dothideomycetes</taxon>
        <taxon>Dothideomycetidae</taxon>
        <taxon>Mycosphaerellales</taxon>
        <taxon>Mycosphaerellaceae</taxon>
        <taxon>Fulvia</taxon>
    </lineage>
</organism>
<evidence type="ECO:0000313" key="2">
    <source>
        <dbReference type="Proteomes" id="UP000756132"/>
    </source>
</evidence>
<proteinExistence type="predicted"/>
<keyword evidence="2" id="KW-1185">Reference proteome</keyword>
<sequence length="233" mass="25391">MAGEATLLNIPDSIRKEIYQLVCGPQLQIEILADGSISALDHSLLRVSKALRLDILTSYSGGSPPRIVWVFRSPAALASASPMLHERNLSAHDSVSWINIKAIRLVLLAPPGDGSQLTLNERGGSCSRDGSSGPHVEPLYKAWRDNIAGLPRDLSVHTVCFDLEHSWTWQSLSVARLVHSLSAVLHRRRGGNVQFHVVGCRTEEGRRFIERSTVGLAQTEPPVKMRGPGIGAD</sequence>
<dbReference type="RefSeq" id="XP_047762602.1">
    <property type="nucleotide sequence ID" value="XM_047904597.1"/>
</dbReference>
<reference evidence="1" key="1">
    <citation type="submission" date="2021-12" db="EMBL/GenBank/DDBJ databases">
        <authorList>
            <person name="Zaccaron A."/>
            <person name="Stergiopoulos I."/>
        </authorList>
    </citation>
    <scope>NUCLEOTIDE SEQUENCE</scope>
    <source>
        <strain evidence="1">Race5_Kim</strain>
    </source>
</reference>
<evidence type="ECO:0000313" key="1">
    <source>
        <dbReference type="EMBL" id="UJO18236.1"/>
    </source>
</evidence>
<name>A0A9Q8LIX1_PASFU</name>
<reference evidence="1" key="2">
    <citation type="journal article" date="2022" name="Microb. Genom.">
        <title>A chromosome-scale genome assembly of the tomato pathogen Cladosporium fulvum reveals a compartmentalized genome architecture and the presence of a dispensable chromosome.</title>
        <authorList>
            <person name="Zaccaron A.Z."/>
            <person name="Chen L.H."/>
            <person name="Samaras A."/>
            <person name="Stergiopoulos I."/>
        </authorList>
    </citation>
    <scope>NUCLEOTIDE SEQUENCE</scope>
    <source>
        <strain evidence="1">Race5_Kim</strain>
    </source>
</reference>
<dbReference type="GeneID" id="71985327"/>
<dbReference type="AlphaFoldDB" id="A0A9Q8LIX1"/>
<dbReference type="EMBL" id="CP090167">
    <property type="protein sequence ID" value="UJO18236.1"/>
    <property type="molecule type" value="Genomic_DNA"/>
</dbReference>
<protein>
    <submittedName>
        <fullName evidence="1">Uncharacterized protein</fullName>
    </submittedName>
</protein>
<gene>
    <name evidence="1" type="ORF">CLAFUR5_05449</name>
</gene>
<dbReference type="Proteomes" id="UP000756132">
    <property type="component" value="Chromosome 5"/>
</dbReference>
<dbReference type="KEGG" id="ffu:CLAFUR5_05449"/>